<dbReference type="Gene3D" id="1.10.630.10">
    <property type="entry name" value="Cytochrome P450"/>
    <property type="match status" value="1"/>
</dbReference>
<dbReference type="InterPro" id="IPR001128">
    <property type="entry name" value="Cyt_P450"/>
</dbReference>
<dbReference type="PRINTS" id="PR00463">
    <property type="entry name" value="EP450I"/>
</dbReference>
<dbReference type="GO" id="GO:0020037">
    <property type="term" value="F:heme binding"/>
    <property type="evidence" value="ECO:0007669"/>
    <property type="project" value="InterPro"/>
</dbReference>
<comment type="cofactor">
    <cofactor evidence="6">
        <name>heme</name>
        <dbReference type="ChEBI" id="CHEBI:30413"/>
    </cofactor>
</comment>
<evidence type="ECO:0000256" key="1">
    <source>
        <dbReference type="ARBA" id="ARBA00010617"/>
    </source>
</evidence>
<evidence type="ECO:0000256" key="7">
    <source>
        <dbReference type="SAM" id="SignalP"/>
    </source>
</evidence>
<dbReference type="GO" id="GO:0016705">
    <property type="term" value="F:oxidoreductase activity, acting on paired donors, with incorporation or reduction of molecular oxygen"/>
    <property type="evidence" value="ECO:0007669"/>
    <property type="project" value="InterPro"/>
</dbReference>
<dbReference type="GO" id="GO:0004497">
    <property type="term" value="F:monooxygenase activity"/>
    <property type="evidence" value="ECO:0007669"/>
    <property type="project" value="UniProtKB-KW"/>
</dbReference>
<evidence type="ECO:0000256" key="6">
    <source>
        <dbReference type="PIRSR" id="PIRSR602401-1"/>
    </source>
</evidence>
<dbReference type="CDD" id="cd11065">
    <property type="entry name" value="CYP64-like"/>
    <property type="match status" value="1"/>
</dbReference>
<accession>A0AAE0IP60</accession>
<evidence type="ECO:0000313" key="9">
    <source>
        <dbReference type="Proteomes" id="UP001286456"/>
    </source>
</evidence>
<keyword evidence="6" id="KW-0349">Heme</keyword>
<keyword evidence="9" id="KW-1185">Reference proteome</keyword>
<evidence type="ECO:0000256" key="5">
    <source>
        <dbReference type="ARBA" id="ARBA00023033"/>
    </source>
</evidence>
<reference evidence="8" key="2">
    <citation type="submission" date="2023-06" db="EMBL/GenBank/DDBJ databases">
        <authorList>
            <consortium name="Lawrence Berkeley National Laboratory"/>
            <person name="Haridas S."/>
            <person name="Hensen N."/>
            <person name="Bonometti L."/>
            <person name="Westerberg I."/>
            <person name="Brannstrom I.O."/>
            <person name="Guillou S."/>
            <person name="Cros-Aarteil S."/>
            <person name="Calhoun S."/>
            <person name="Kuo A."/>
            <person name="Mondo S."/>
            <person name="Pangilinan J."/>
            <person name="Riley R."/>
            <person name="Labutti K."/>
            <person name="Andreopoulos B."/>
            <person name="Lipzen A."/>
            <person name="Chen C."/>
            <person name="Yanf M."/>
            <person name="Daum C."/>
            <person name="Ng V."/>
            <person name="Clum A."/>
            <person name="Steindorff A."/>
            <person name="Ohm R."/>
            <person name="Martin F."/>
            <person name="Silar P."/>
            <person name="Natvig D."/>
            <person name="Lalanne C."/>
            <person name="Gautier V."/>
            <person name="Ament-Velasquez S.L."/>
            <person name="Kruys A."/>
            <person name="Hutchinson M.I."/>
            <person name="Powell A.J."/>
            <person name="Barry K."/>
            <person name="Miller A.N."/>
            <person name="Grigoriev I.V."/>
            <person name="Debuchy R."/>
            <person name="Gladieux P."/>
            <person name="Thoren M.H."/>
            <person name="Johannesson H."/>
        </authorList>
    </citation>
    <scope>NUCLEOTIDE SEQUENCE</scope>
    <source>
        <strain evidence="8">SMH4131-1</strain>
    </source>
</reference>
<comment type="similarity">
    <text evidence="1">Belongs to the cytochrome P450 family.</text>
</comment>
<dbReference type="InterPro" id="IPR036396">
    <property type="entry name" value="Cyt_P450_sf"/>
</dbReference>
<sequence>MAVLHLAIALTVLTLLLYKIRNVGQRPPGYPPGPPTLPVIGNLHLMSGKHPHHQFKKWADEYGPVYSLILGSRVVVVLSSAQAVRDLMDKRSAIYSSRPDMYIGNLTCDSNRILFKAYGNEWRQYRRILHNILNVKSAIAYIPYQDLESKSMLAAILDEPQSVFQHMRRYSTSLSTQMIYGFRMERHGDPRLRKLFGIVDKVTEVVGAQAAALPDVFPILQSLPAVMSPLYHHARALNDEAAPFYLGLYLDAKKKVKDGVLTAPPFVASLVKAQETEKISDDIASWIATTGLEGGSDTTASTLAGFVQAMVLFPEAQKKAQEAIDRVCGDRMPEMYDMDNEKAHYIRACAKEALRWMPTAILGVPHAVTQDDEYMGYRIPEGAMVVYNVWALHTNPVRYPNPRIFDPSRYASDFLSSSDAARAADVTQRDHFGFGTGRRICQGMHIADRSLFLAIARTVWALQLSKAVDADGNEITPDPDNLTGGLAVEPRPFPLKITPRSELRAALVRKAWKDCQTLLDDGGQWREVPEGVVSAAHTGTD</sequence>
<keyword evidence="2 6" id="KW-0479">Metal-binding</keyword>
<protein>
    <submittedName>
        <fullName evidence="8">Cytochrome P450</fullName>
    </submittedName>
</protein>
<dbReference type="AlphaFoldDB" id="A0AAE0IP60"/>
<dbReference type="Proteomes" id="UP001286456">
    <property type="component" value="Unassembled WGS sequence"/>
</dbReference>
<feature type="signal peptide" evidence="7">
    <location>
        <begin position="1"/>
        <end position="25"/>
    </location>
</feature>
<keyword evidence="5" id="KW-0503">Monooxygenase</keyword>
<name>A0AAE0IP60_9PEZI</name>
<dbReference type="InterPro" id="IPR002401">
    <property type="entry name" value="Cyt_P450_E_grp-I"/>
</dbReference>
<dbReference type="PANTHER" id="PTHR46300:SF2">
    <property type="entry name" value="CYTOCHROME P450 MONOOXYGENASE ALNH-RELATED"/>
    <property type="match status" value="1"/>
</dbReference>
<evidence type="ECO:0000256" key="4">
    <source>
        <dbReference type="ARBA" id="ARBA00023004"/>
    </source>
</evidence>
<dbReference type="EMBL" id="JAUEPO010000003">
    <property type="protein sequence ID" value="KAK3328555.1"/>
    <property type="molecule type" value="Genomic_DNA"/>
</dbReference>
<organism evidence="8 9">
    <name type="scientific">Cercophora scortea</name>
    <dbReference type="NCBI Taxonomy" id="314031"/>
    <lineage>
        <taxon>Eukaryota</taxon>
        <taxon>Fungi</taxon>
        <taxon>Dikarya</taxon>
        <taxon>Ascomycota</taxon>
        <taxon>Pezizomycotina</taxon>
        <taxon>Sordariomycetes</taxon>
        <taxon>Sordariomycetidae</taxon>
        <taxon>Sordariales</taxon>
        <taxon>Lasiosphaeriaceae</taxon>
        <taxon>Cercophora</taxon>
    </lineage>
</organism>
<dbReference type="InterPro" id="IPR050364">
    <property type="entry name" value="Cytochrome_P450_fung"/>
</dbReference>
<keyword evidence="7" id="KW-0732">Signal</keyword>
<dbReference type="GO" id="GO:0005506">
    <property type="term" value="F:iron ion binding"/>
    <property type="evidence" value="ECO:0007669"/>
    <property type="project" value="InterPro"/>
</dbReference>
<gene>
    <name evidence="8" type="ORF">B0T19DRAFT_424908</name>
</gene>
<keyword evidence="4 6" id="KW-0408">Iron</keyword>
<dbReference type="SUPFAM" id="SSF48264">
    <property type="entry name" value="Cytochrome P450"/>
    <property type="match status" value="1"/>
</dbReference>
<dbReference type="Pfam" id="PF00067">
    <property type="entry name" value="p450"/>
    <property type="match status" value="1"/>
</dbReference>
<dbReference type="PANTHER" id="PTHR46300">
    <property type="entry name" value="P450, PUTATIVE (EUROFUNG)-RELATED-RELATED"/>
    <property type="match status" value="1"/>
</dbReference>
<feature type="binding site" description="axial binding residue" evidence="6">
    <location>
        <position position="441"/>
    </location>
    <ligand>
        <name>heme</name>
        <dbReference type="ChEBI" id="CHEBI:30413"/>
    </ligand>
    <ligandPart>
        <name>Fe</name>
        <dbReference type="ChEBI" id="CHEBI:18248"/>
    </ligandPart>
</feature>
<evidence type="ECO:0000256" key="2">
    <source>
        <dbReference type="ARBA" id="ARBA00022723"/>
    </source>
</evidence>
<feature type="chain" id="PRO_5041952299" evidence="7">
    <location>
        <begin position="26"/>
        <end position="541"/>
    </location>
</feature>
<proteinExistence type="inferred from homology"/>
<evidence type="ECO:0000313" key="8">
    <source>
        <dbReference type="EMBL" id="KAK3328555.1"/>
    </source>
</evidence>
<dbReference type="PRINTS" id="PR00385">
    <property type="entry name" value="P450"/>
</dbReference>
<evidence type="ECO:0000256" key="3">
    <source>
        <dbReference type="ARBA" id="ARBA00023002"/>
    </source>
</evidence>
<keyword evidence="3" id="KW-0560">Oxidoreductase</keyword>
<reference evidence="8" key="1">
    <citation type="journal article" date="2023" name="Mol. Phylogenet. Evol.">
        <title>Genome-scale phylogeny and comparative genomics of the fungal order Sordariales.</title>
        <authorList>
            <person name="Hensen N."/>
            <person name="Bonometti L."/>
            <person name="Westerberg I."/>
            <person name="Brannstrom I.O."/>
            <person name="Guillou S."/>
            <person name="Cros-Aarteil S."/>
            <person name="Calhoun S."/>
            <person name="Haridas S."/>
            <person name="Kuo A."/>
            <person name="Mondo S."/>
            <person name="Pangilinan J."/>
            <person name="Riley R."/>
            <person name="LaButti K."/>
            <person name="Andreopoulos B."/>
            <person name="Lipzen A."/>
            <person name="Chen C."/>
            <person name="Yan M."/>
            <person name="Daum C."/>
            <person name="Ng V."/>
            <person name="Clum A."/>
            <person name="Steindorff A."/>
            <person name="Ohm R.A."/>
            <person name="Martin F."/>
            <person name="Silar P."/>
            <person name="Natvig D.O."/>
            <person name="Lalanne C."/>
            <person name="Gautier V."/>
            <person name="Ament-Velasquez S.L."/>
            <person name="Kruys A."/>
            <person name="Hutchinson M.I."/>
            <person name="Powell A.J."/>
            <person name="Barry K."/>
            <person name="Miller A.N."/>
            <person name="Grigoriev I.V."/>
            <person name="Debuchy R."/>
            <person name="Gladieux P."/>
            <person name="Hiltunen Thoren M."/>
            <person name="Johannesson H."/>
        </authorList>
    </citation>
    <scope>NUCLEOTIDE SEQUENCE</scope>
    <source>
        <strain evidence="8">SMH4131-1</strain>
    </source>
</reference>
<comment type="caution">
    <text evidence="8">The sequence shown here is derived from an EMBL/GenBank/DDBJ whole genome shotgun (WGS) entry which is preliminary data.</text>
</comment>